<accession>T1HA88</accession>
<dbReference type="Proteomes" id="UP000015103">
    <property type="component" value="Unassembled WGS sequence"/>
</dbReference>
<sequence>MKLSEEQSVYSIMGHILKQMEAFRENKARIRKIAEVCRKYKLGNYKHVNTNTSSTFTIKYPPTPQYSVFYYDLEDSFAFCPIYKAASSTWLYNLCLLAGESEESLQNTKQQLSSVARRFFPEIIDFEVAQEVLEKCTKLIVVRHPFERILSAYRDKLENINTGWEHGTGHFYRKYGAKIVRKYRPGGNKSVAVLKPGSYIWEKKKPRPAGIEPTFKEFVSYLLDTDLLNYADDHWIPYNLFCTPCFVNYDFVAKVETLGRDQLFIINKLGWIKRIQPRWRHKTGEENSKEFIARAYFSQLSQQEVKLLYDKYRLDFEMFDYSPNLYISYAKDDT</sequence>
<dbReference type="InterPro" id="IPR005331">
    <property type="entry name" value="Sulfotransferase"/>
</dbReference>
<evidence type="ECO:0000256" key="2">
    <source>
        <dbReference type="ARBA" id="ARBA00006339"/>
    </source>
</evidence>
<proteinExistence type="inferred from homology"/>
<dbReference type="EC" id="2.8.2.-" evidence="9"/>
<dbReference type="InParanoid" id="T1HA88"/>
<keyword evidence="11" id="KW-1185">Reference proteome</keyword>
<keyword evidence="3 9" id="KW-0808">Transferase</keyword>
<keyword evidence="5" id="KW-1133">Transmembrane helix</keyword>
<keyword evidence="9" id="KW-0735">Signal-anchor</keyword>
<evidence type="ECO:0000256" key="3">
    <source>
        <dbReference type="ARBA" id="ARBA00022679"/>
    </source>
</evidence>
<dbReference type="OMA" id="TSWFYNI"/>
<dbReference type="STRING" id="13249.T1HA88"/>
<organism evidence="10 11">
    <name type="scientific">Rhodnius prolixus</name>
    <name type="common">Triatomid bug</name>
    <dbReference type="NCBI Taxonomy" id="13249"/>
    <lineage>
        <taxon>Eukaryota</taxon>
        <taxon>Metazoa</taxon>
        <taxon>Ecdysozoa</taxon>
        <taxon>Arthropoda</taxon>
        <taxon>Hexapoda</taxon>
        <taxon>Insecta</taxon>
        <taxon>Pterygota</taxon>
        <taxon>Neoptera</taxon>
        <taxon>Paraneoptera</taxon>
        <taxon>Hemiptera</taxon>
        <taxon>Heteroptera</taxon>
        <taxon>Panheteroptera</taxon>
        <taxon>Cimicomorpha</taxon>
        <taxon>Reduviidae</taxon>
        <taxon>Triatominae</taxon>
        <taxon>Rhodnius</taxon>
    </lineage>
</organism>
<name>T1HA88_RHOPR</name>
<evidence type="ECO:0000256" key="9">
    <source>
        <dbReference type="RuleBase" id="RU364020"/>
    </source>
</evidence>
<dbReference type="VEuPathDB" id="VectorBase:RPRC000944"/>
<evidence type="ECO:0000256" key="5">
    <source>
        <dbReference type="ARBA" id="ARBA00022989"/>
    </source>
</evidence>
<dbReference type="GO" id="GO:0000139">
    <property type="term" value="C:Golgi membrane"/>
    <property type="evidence" value="ECO:0007669"/>
    <property type="project" value="UniProtKB-SubCell"/>
</dbReference>
<keyword evidence="6 9" id="KW-0333">Golgi apparatus</keyword>
<dbReference type="InterPro" id="IPR018011">
    <property type="entry name" value="Carb_sulfotrans_8-10"/>
</dbReference>
<comment type="subcellular location">
    <subcellularLocation>
        <location evidence="1 9">Golgi apparatus membrane</location>
        <topology evidence="1 9">Single-pass type II membrane protein</topology>
    </subcellularLocation>
</comment>
<evidence type="ECO:0000313" key="10">
    <source>
        <dbReference type="EnsemblMetazoa" id="RPRC000944-PA"/>
    </source>
</evidence>
<evidence type="ECO:0000256" key="1">
    <source>
        <dbReference type="ARBA" id="ARBA00004323"/>
    </source>
</evidence>
<dbReference type="EMBL" id="ACPB03021609">
    <property type="status" value="NOT_ANNOTATED_CDS"/>
    <property type="molecule type" value="Genomic_DNA"/>
</dbReference>
<evidence type="ECO:0000256" key="6">
    <source>
        <dbReference type="ARBA" id="ARBA00023034"/>
    </source>
</evidence>
<keyword evidence="4" id="KW-0812">Transmembrane</keyword>
<keyword evidence="8 9" id="KW-0325">Glycoprotein</keyword>
<protein>
    <recommendedName>
        <fullName evidence="9">Carbohydrate sulfotransferase</fullName>
        <ecNumber evidence="9">2.8.2.-</ecNumber>
    </recommendedName>
</protein>
<dbReference type="PANTHER" id="PTHR12137:SF63">
    <property type="entry name" value="CARBOHYDRATE SULFOTRANSFERASE"/>
    <property type="match status" value="1"/>
</dbReference>
<evidence type="ECO:0000256" key="8">
    <source>
        <dbReference type="ARBA" id="ARBA00023180"/>
    </source>
</evidence>
<evidence type="ECO:0000256" key="4">
    <source>
        <dbReference type="ARBA" id="ARBA00022692"/>
    </source>
</evidence>
<comment type="similarity">
    <text evidence="2 9">Belongs to the sulfotransferase 2 family.</text>
</comment>
<dbReference type="HOGENOM" id="CLU_043398_4_0_1"/>
<dbReference type="AlphaFoldDB" id="T1HA88"/>
<evidence type="ECO:0000313" key="11">
    <source>
        <dbReference type="Proteomes" id="UP000015103"/>
    </source>
</evidence>
<dbReference type="GO" id="GO:0016051">
    <property type="term" value="P:carbohydrate biosynthetic process"/>
    <property type="evidence" value="ECO:0007669"/>
    <property type="project" value="InterPro"/>
</dbReference>
<dbReference type="PANTHER" id="PTHR12137">
    <property type="entry name" value="CARBOHYDRATE SULFOTRANSFERASE"/>
    <property type="match status" value="1"/>
</dbReference>
<dbReference type="GO" id="GO:0008146">
    <property type="term" value="F:sulfotransferase activity"/>
    <property type="evidence" value="ECO:0007669"/>
    <property type="project" value="InterPro"/>
</dbReference>
<reference evidence="10" key="1">
    <citation type="submission" date="2015-05" db="UniProtKB">
        <authorList>
            <consortium name="EnsemblMetazoa"/>
        </authorList>
    </citation>
    <scope>IDENTIFICATION</scope>
</reference>
<dbReference type="Pfam" id="PF03567">
    <property type="entry name" value="Sulfotransfer_2"/>
    <property type="match status" value="1"/>
</dbReference>
<evidence type="ECO:0000256" key="7">
    <source>
        <dbReference type="ARBA" id="ARBA00023136"/>
    </source>
</evidence>
<keyword evidence="7" id="KW-0472">Membrane</keyword>
<dbReference type="eggNOG" id="KOG4651">
    <property type="taxonomic scope" value="Eukaryota"/>
</dbReference>
<dbReference type="EnsemblMetazoa" id="RPRC000944-RA">
    <property type="protein sequence ID" value="RPRC000944-PA"/>
    <property type="gene ID" value="RPRC000944"/>
</dbReference>
<keyword evidence="9" id="KW-0119">Carbohydrate metabolism</keyword>